<dbReference type="OMA" id="LMKISAC"/>
<accession>A0A914BIJ1</accession>
<dbReference type="InterPro" id="IPR042342">
    <property type="entry name" value="TTC22"/>
</dbReference>
<dbReference type="AlphaFoldDB" id="A0A914BIJ1"/>
<feature type="compositionally biased region" description="Pro residues" evidence="1">
    <location>
        <begin position="537"/>
        <end position="547"/>
    </location>
</feature>
<evidence type="ECO:0000313" key="4">
    <source>
        <dbReference type="Proteomes" id="UP000887568"/>
    </source>
</evidence>
<dbReference type="SMART" id="SM00028">
    <property type="entry name" value="TPR"/>
    <property type="match status" value="2"/>
</dbReference>
<sequence>MERNISPGLFHLQLPFNKPDLKKDAFKMKLLDIEADLVERKGRPEELAILNLIGLFKCRLECYKDAEEKFRDVLSKDEHNLNALANMQYVLDKLYRTVEGKRFKKKLDMFLSKSTEDAVSVRMRARCLAEQAYAYACDMHTDRDSVGKEWFIESNDIFQRTLELGGDLVETAEKDFWKFCIAKNAHKIFDRLSFGEHRVQATDYMDTAIGIFYEITQKDPGDSKYQGESWRHLGDILRKVQMRKHCSSAHLPDDLKKYVADPELCMKKALECDPDNPRILARYANFVYHLRHYTKEALRLLDKSITLDNSDYNFYAFSTRGTVRLKFYKWKMRMAELDNKRHSKPDRSVLELAKIDMERAIDIRHASWDLLNVADVYHLLVQCDPDEPKESKRQYLEKEFEYLKKAADCEDGNRLISVKRLLGRCLFDLGHYRESIQLYDEILNLESATSQYTGYFYEQFRSYLCLLQSDPKDDSPLEEMAQSLRQAVEKYGTSALIKNVFGTLRVEYKHEVQVFSDYCKTIPGHDSLLFVLTSNEPPSPLTPPPRPGGLLKESWESPEKEKEDHGVGEPKKENPKTLDSLSPVVPSEHTPSLIDAGKDVAPSPDSGLEAPNQYPDEQASQATVSAVASNQTPDKLADGAAASLVEGIRSMAITDSPPEKGCGRKDFDFFVVHTASDAEWVHEELLPKLGIRKLKGCTTQEYALAGSFVLSNELHLMESSACILFVLTSGFETECEFLMHHALKLKKAGHVIFPLRRGKSAVPRELQDILFCFDATRERVNWDKLAQDIKRQIDAAKELPVHD</sequence>
<keyword evidence="4" id="KW-1185">Reference proteome</keyword>
<dbReference type="SUPFAM" id="SSF48452">
    <property type="entry name" value="TPR-like"/>
    <property type="match status" value="1"/>
</dbReference>
<dbReference type="InterPro" id="IPR035897">
    <property type="entry name" value="Toll_tir_struct_dom_sf"/>
</dbReference>
<name>A0A914BIJ1_PATMI</name>
<dbReference type="SUPFAM" id="SSF52200">
    <property type="entry name" value="Toll/Interleukin receptor TIR domain"/>
    <property type="match status" value="1"/>
</dbReference>
<evidence type="ECO:0000256" key="1">
    <source>
        <dbReference type="SAM" id="MobiDB-lite"/>
    </source>
</evidence>
<dbReference type="PANTHER" id="PTHR16253">
    <property type="entry name" value="TETRATRICOPEPTIDE REPEAT PROTEIN 22"/>
    <property type="match status" value="1"/>
</dbReference>
<dbReference type="Proteomes" id="UP000887568">
    <property type="component" value="Unplaced"/>
</dbReference>
<dbReference type="GO" id="GO:0007165">
    <property type="term" value="P:signal transduction"/>
    <property type="evidence" value="ECO:0007669"/>
    <property type="project" value="InterPro"/>
</dbReference>
<dbReference type="InterPro" id="IPR011990">
    <property type="entry name" value="TPR-like_helical_dom_sf"/>
</dbReference>
<organism evidence="3 4">
    <name type="scientific">Patiria miniata</name>
    <name type="common">Bat star</name>
    <name type="synonym">Asterina miniata</name>
    <dbReference type="NCBI Taxonomy" id="46514"/>
    <lineage>
        <taxon>Eukaryota</taxon>
        <taxon>Metazoa</taxon>
        <taxon>Echinodermata</taxon>
        <taxon>Eleutherozoa</taxon>
        <taxon>Asterozoa</taxon>
        <taxon>Asteroidea</taxon>
        <taxon>Valvatacea</taxon>
        <taxon>Valvatida</taxon>
        <taxon>Asterinidae</taxon>
        <taxon>Patiria</taxon>
    </lineage>
</organism>
<dbReference type="PROSITE" id="PS50104">
    <property type="entry name" value="TIR"/>
    <property type="match status" value="1"/>
</dbReference>
<protein>
    <recommendedName>
        <fullName evidence="2">TIR domain-containing protein</fullName>
    </recommendedName>
</protein>
<feature type="compositionally biased region" description="Basic and acidic residues" evidence="1">
    <location>
        <begin position="553"/>
        <end position="576"/>
    </location>
</feature>
<dbReference type="InterPro" id="IPR000157">
    <property type="entry name" value="TIR_dom"/>
</dbReference>
<dbReference type="GeneID" id="119743569"/>
<reference evidence="3" key="1">
    <citation type="submission" date="2022-11" db="UniProtKB">
        <authorList>
            <consortium name="EnsemblMetazoa"/>
        </authorList>
    </citation>
    <scope>IDENTIFICATION</scope>
</reference>
<feature type="region of interest" description="Disordered" evidence="1">
    <location>
        <begin position="535"/>
        <end position="619"/>
    </location>
</feature>
<dbReference type="PANTHER" id="PTHR16253:SF0">
    <property type="entry name" value="TETRATRICOPEPTIDE REPEAT PROTEIN 22"/>
    <property type="match status" value="1"/>
</dbReference>
<proteinExistence type="predicted"/>
<dbReference type="RefSeq" id="XP_038075919.1">
    <property type="nucleotide sequence ID" value="XM_038219991.1"/>
</dbReference>
<dbReference type="OrthoDB" id="9976543at2759"/>
<dbReference type="Gene3D" id="1.25.40.10">
    <property type="entry name" value="Tetratricopeptide repeat domain"/>
    <property type="match status" value="2"/>
</dbReference>
<evidence type="ECO:0000259" key="2">
    <source>
        <dbReference type="PROSITE" id="PS50104"/>
    </source>
</evidence>
<feature type="domain" description="TIR" evidence="2">
    <location>
        <begin position="665"/>
        <end position="789"/>
    </location>
</feature>
<dbReference type="InterPro" id="IPR019734">
    <property type="entry name" value="TPR_rpt"/>
</dbReference>
<dbReference type="Gene3D" id="3.40.50.10140">
    <property type="entry name" value="Toll/interleukin-1 receptor homology (TIR) domain"/>
    <property type="match status" value="1"/>
</dbReference>
<evidence type="ECO:0000313" key="3">
    <source>
        <dbReference type="EnsemblMetazoa" id="XP_038075919.1"/>
    </source>
</evidence>
<dbReference type="EnsemblMetazoa" id="XM_038219991.1">
    <property type="protein sequence ID" value="XP_038075919.1"/>
    <property type="gene ID" value="LOC119743569"/>
</dbReference>